<reference evidence="6" key="1">
    <citation type="journal article" date="2019" name="Int. J. Syst. Evol. Microbiol.">
        <title>The Global Catalogue of Microorganisms (GCM) 10K type strain sequencing project: providing services to taxonomists for standard genome sequencing and annotation.</title>
        <authorList>
            <consortium name="The Broad Institute Genomics Platform"/>
            <consortium name="The Broad Institute Genome Sequencing Center for Infectious Disease"/>
            <person name="Wu L."/>
            <person name="Ma J."/>
        </authorList>
    </citation>
    <scope>NUCLEOTIDE SEQUENCE [LARGE SCALE GENOMIC DNA]</scope>
    <source>
        <strain evidence="6">CGMCC 1.12923</strain>
    </source>
</reference>
<dbReference type="InterPro" id="IPR011123">
    <property type="entry name" value="Y_Y_Y"/>
</dbReference>
<dbReference type="Pfam" id="PF07494">
    <property type="entry name" value="Reg_prop"/>
    <property type="match status" value="3"/>
</dbReference>
<keyword evidence="3" id="KW-0472">Membrane</keyword>
<dbReference type="Pfam" id="PF07495">
    <property type="entry name" value="Y_Y_Y"/>
    <property type="match status" value="1"/>
</dbReference>
<dbReference type="InterPro" id="IPR050469">
    <property type="entry name" value="Diguanylate_Cyclase"/>
</dbReference>
<dbReference type="SUPFAM" id="SSF55073">
    <property type="entry name" value="Nucleotide cyclase"/>
    <property type="match status" value="1"/>
</dbReference>
<comment type="catalytic activity">
    <reaction evidence="2">
        <text>2 GTP = 3',3'-c-di-GMP + 2 diphosphate</text>
        <dbReference type="Rhea" id="RHEA:24898"/>
        <dbReference type="ChEBI" id="CHEBI:33019"/>
        <dbReference type="ChEBI" id="CHEBI:37565"/>
        <dbReference type="ChEBI" id="CHEBI:58805"/>
        <dbReference type="EC" id="2.7.7.65"/>
    </reaction>
</comment>
<dbReference type="SMART" id="SM00267">
    <property type="entry name" value="GGDEF"/>
    <property type="match status" value="1"/>
</dbReference>
<dbReference type="PROSITE" id="PS50887">
    <property type="entry name" value="GGDEF"/>
    <property type="match status" value="1"/>
</dbReference>
<gene>
    <name evidence="5" type="ORF">GCM10011357_01260</name>
</gene>
<protein>
    <recommendedName>
        <fullName evidence="1">diguanylate cyclase</fullName>
        <ecNumber evidence="1">2.7.7.65</ecNumber>
    </recommendedName>
</protein>
<evidence type="ECO:0000256" key="1">
    <source>
        <dbReference type="ARBA" id="ARBA00012528"/>
    </source>
</evidence>
<feature type="transmembrane region" description="Helical" evidence="3">
    <location>
        <begin position="749"/>
        <end position="767"/>
    </location>
</feature>
<dbReference type="Gene3D" id="2.60.40.10">
    <property type="entry name" value="Immunoglobulins"/>
    <property type="match status" value="1"/>
</dbReference>
<dbReference type="InterPro" id="IPR015943">
    <property type="entry name" value="WD40/YVTN_repeat-like_dom_sf"/>
</dbReference>
<dbReference type="Gene3D" id="3.30.70.270">
    <property type="match status" value="1"/>
</dbReference>
<proteinExistence type="predicted"/>
<keyword evidence="6" id="KW-1185">Reference proteome</keyword>
<keyword evidence="3" id="KW-1133">Transmembrane helix</keyword>
<name>A0ABQ1QYU2_9ALTE</name>
<dbReference type="InterPro" id="IPR000160">
    <property type="entry name" value="GGDEF_dom"/>
</dbReference>
<dbReference type="InterPro" id="IPR011110">
    <property type="entry name" value="Reg_prop"/>
</dbReference>
<dbReference type="Pfam" id="PF00990">
    <property type="entry name" value="GGDEF"/>
    <property type="match status" value="1"/>
</dbReference>
<feature type="domain" description="GGDEF" evidence="4">
    <location>
        <begin position="830"/>
        <end position="962"/>
    </location>
</feature>
<dbReference type="InterPro" id="IPR013783">
    <property type="entry name" value="Ig-like_fold"/>
</dbReference>
<evidence type="ECO:0000256" key="3">
    <source>
        <dbReference type="SAM" id="Phobius"/>
    </source>
</evidence>
<dbReference type="InterPro" id="IPR029787">
    <property type="entry name" value="Nucleotide_cyclase"/>
</dbReference>
<evidence type="ECO:0000259" key="4">
    <source>
        <dbReference type="PROSITE" id="PS50887"/>
    </source>
</evidence>
<dbReference type="CDD" id="cd01949">
    <property type="entry name" value="GGDEF"/>
    <property type="match status" value="1"/>
</dbReference>
<dbReference type="SUPFAM" id="SSF63829">
    <property type="entry name" value="Calcium-dependent phosphotriesterase"/>
    <property type="match status" value="3"/>
</dbReference>
<dbReference type="Proteomes" id="UP000614272">
    <property type="component" value="Unassembled WGS sequence"/>
</dbReference>
<dbReference type="EMBL" id="BMGJ01000001">
    <property type="protein sequence ID" value="GGD48998.1"/>
    <property type="molecule type" value="Genomic_DNA"/>
</dbReference>
<comment type="caution">
    <text evidence="5">The sequence shown here is derived from an EMBL/GenBank/DDBJ whole genome shotgun (WGS) entry which is preliminary data.</text>
</comment>
<dbReference type="NCBIfam" id="TIGR00254">
    <property type="entry name" value="GGDEF"/>
    <property type="match status" value="1"/>
</dbReference>
<dbReference type="RefSeq" id="WP_180237092.1">
    <property type="nucleotide sequence ID" value="NZ_BMGJ01000001.1"/>
</dbReference>
<dbReference type="PANTHER" id="PTHR45138:SF9">
    <property type="entry name" value="DIGUANYLATE CYCLASE DGCM-RELATED"/>
    <property type="match status" value="1"/>
</dbReference>
<accession>A0ABQ1QYU2</accession>
<dbReference type="PANTHER" id="PTHR45138">
    <property type="entry name" value="REGULATORY COMPONENTS OF SENSORY TRANSDUCTION SYSTEM"/>
    <property type="match status" value="1"/>
</dbReference>
<sequence length="974" mass="107675">MSTLSFKTLGLVVLTTILLSSKLFAEPVPLSEYFIEHWTDQHGLPHNSVNSIRQTPDGYLWFATWEGVVRFNGREFTRFGSDTVDTLNDSGIRALTVTPEGELLAAGSRGAFSRYSDNQWQPMPHIDARINYILQDRQQNIWLATNSQGLFRIDSDNKIRHFTTSEGLPTLTIETLHEDNLGNLWVGTASGLVRVSRNMLTLIRDIPAVPVISIAEDQSGKLVIGAEAGLYRGQGDTFSAFYPDILNNGISQLMADDQGALWVGTARGELFRITEQNIDQVGPKQGLPDSRIKALYQDNEKSLWIGTNSGLVRLRTANFSTISTQQGLPSDYVRSVLSTHDGSILAGTSHGLARIQGNQAEPVPLPLAETALPSILSLAQQGDNILIGTHQHGLLLLGPDNQLQQFSVAQGLPSNQVRAVIQQENGTIWAGTAQGLSRISSQGTRHYNQSNGLLDDYVMALAQDPSGNIWIGTESGAAIYMQGTIQTLTLDHLDNTRSVYGFYAGKDGEYMWLATDRGLVRYRYHDQSLSMIGLQQGFPIQKLFQVVEDNKQNLWLTSNMGIVRMPLQQAHGIADGIIEKADVRVFSSGEGMLSHQANGTSGPAVTKDQSGNILIATAKGVARVNPDHIKELSDFSVPVVLERLEVDGQALPVTNSLELPADTRRIQFRFAGLGYILPDAIEYHTRLEGFDSNWVARGNVPVAEYTNLSPGKYQFQVKASYPGAEQTTNHPMLNVKMRVTPYFWQRTEVIASAILLALLMLIAFVRAREHVLRAHARELREQVQVQTQEIQQQARLFEQQAMQDPLTGLANRRSFDNYLKQLSHNPTQYTGYFLAIIDIDNFKLVNDRWSHDVGDRAIHAVASVIAHNCREGDHAARWGGEEFSLVMPGVDVHKASEICERIRQQIQAADYSHLGFGLTLTVSIGLSGSVALDDYRRLLIEADKALYHAKSSGRNSVRIWKSPPTPTPIGSKSA</sequence>
<evidence type="ECO:0000256" key="2">
    <source>
        <dbReference type="ARBA" id="ARBA00034247"/>
    </source>
</evidence>
<dbReference type="InterPro" id="IPR043128">
    <property type="entry name" value="Rev_trsase/Diguanyl_cyclase"/>
</dbReference>
<organism evidence="5 6">
    <name type="scientific">Lacimicrobium alkaliphilum</name>
    <dbReference type="NCBI Taxonomy" id="1526571"/>
    <lineage>
        <taxon>Bacteria</taxon>
        <taxon>Pseudomonadati</taxon>
        <taxon>Pseudomonadota</taxon>
        <taxon>Gammaproteobacteria</taxon>
        <taxon>Alteromonadales</taxon>
        <taxon>Alteromonadaceae</taxon>
        <taxon>Lacimicrobium</taxon>
    </lineage>
</organism>
<dbReference type="EC" id="2.7.7.65" evidence="1"/>
<evidence type="ECO:0000313" key="6">
    <source>
        <dbReference type="Proteomes" id="UP000614272"/>
    </source>
</evidence>
<dbReference type="Gene3D" id="2.130.10.10">
    <property type="entry name" value="YVTN repeat-like/Quinoprotein amine dehydrogenase"/>
    <property type="match status" value="3"/>
</dbReference>
<evidence type="ECO:0000313" key="5">
    <source>
        <dbReference type="EMBL" id="GGD48998.1"/>
    </source>
</evidence>
<keyword evidence="3" id="KW-0812">Transmembrane</keyword>